<dbReference type="RefSeq" id="XP_017767926.1">
    <property type="nucleotide sequence ID" value="XM_017912437.1"/>
</dbReference>
<evidence type="ECO:0000256" key="2">
    <source>
        <dbReference type="ARBA" id="ARBA00022900"/>
    </source>
</evidence>
<dbReference type="Gene3D" id="3.30.497.10">
    <property type="entry name" value="Antithrombin, subunit I, domain 2"/>
    <property type="match status" value="2"/>
</dbReference>
<evidence type="ECO:0000259" key="5">
    <source>
        <dbReference type="SMART" id="SM00093"/>
    </source>
</evidence>
<dbReference type="Proteomes" id="UP000695000">
    <property type="component" value="Unplaced"/>
</dbReference>
<dbReference type="PANTHER" id="PTHR11461">
    <property type="entry name" value="SERINE PROTEASE INHIBITOR, SERPIN"/>
    <property type="match status" value="1"/>
</dbReference>
<dbReference type="SMART" id="SM00093">
    <property type="entry name" value="SERPIN"/>
    <property type="match status" value="1"/>
</dbReference>
<dbReference type="Gene3D" id="2.30.39.10">
    <property type="entry name" value="Alpha-1-antitrypsin, domain 1"/>
    <property type="match status" value="2"/>
</dbReference>
<proteinExistence type="inferred from homology"/>
<dbReference type="SUPFAM" id="SSF56574">
    <property type="entry name" value="Serpins"/>
    <property type="match status" value="1"/>
</dbReference>
<feature type="chain" id="PRO_5045022657" evidence="4">
    <location>
        <begin position="19"/>
        <end position="457"/>
    </location>
</feature>
<dbReference type="InterPro" id="IPR023796">
    <property type="entry name" value="Serpin_dom"/>
</dbReference>
<organism evidence="6 7">
    <name type="scientific">Nicrophorus vespilloides</name>
    <name type="common">Boreal carrion beetle</name>
    <dbReference type="NCBI Taxonomy" id="110193"/>
    <lineage>
        <taxon>Eukaryota</taxon>
        <taxon>Metazoa</taxon>
        <taxon>Ecdysozoa</taxon>
        <taxon>Arthropoda</taxon>
        <taxon>Hexapoda</taxon>
        <taxon>Insecta</taxon>
        <taxon>Pterygota</taxon>
        <taxon>Neoptera</taxon>
        <taxon>Endopterygota</taxon>
        <taxon>Coleoptera</taxon>
        <taxon>Polyphaga</taxon>
        <taxon>Staphyliniformia</taxon>
        <taxon>Silphidae</taxon>
        <taxon>Nicrophorinae</taxon>
        <taxon>Nicrophorus</taxon>
    </lineage>
</organism>
<dbReference type="InterPro" id="IPR036186">
    <property type="entry name" value="Serpin_sf"/>
</dbReference>
<keyword evidence="4" id="KW-0732">Signal</keyword>
<evidence type="ECO:0000313" key="7">
    <source>
        <dbReference type="RefSeq" id="XP_017767926.1"/>
    </source>
</evidence>
<evidence type="ECO:0000256" key="3">
    <source>
        <dbReference type="RuleBase" id="RU000411"/>
    </source>
</evidence>
<evidence type="ECO:0000256" key="4">
    <source>
        <dbReference type="SAM" id="SignalP"/>
    </source>
</evidence>
<keyword evidence="6" id="KW-1185">Reference proteome</keyword>
<dbReference type="Pfam" id="PF00079">
    <property type="entry name" value="Serpin"/>
    <property type="match status" value="1"/>
</dbReference>
<gene>
    <name evidence="7 8" type="primary">LOC108556359</name>
</gene>
<dbReference type="RefSeq" id="XP_017767927.1">
    <property type="nucleotide sequence ID" value="XM_017912438.1"/>
</dbReference>
<dbReference type="InterPro" id="IPR042185">
    <property type="entry name" value="Serpin_sf_2"/>
</dbReference>
<keyword evidence="2" id="KW-0722">Serine protease inhibitor</keyword>
<dbReference type="InterPro" id="IPR000215">
    <property type="entry name" value="Serpin_fam"/>
</dbReference>
<sequence length="457" mass="51344">MKFLLLLGLCCWIQAIRCQISFPEDDFTTSIYDVYMKHRETAHLDTSIARGVLNLTLELAKVVPLESEYMGLDNVVFSPLNIAEVLADVLLGANGKTHEELAQVLGFDGTRNGQMLHEKFGLLLRRISSVSQLGYGEDVKLASAIFLQKDYPIRPQYKSASERIYSSEVTAVDFKNGRKEAKKLIDNWVSEKTGGKIKDILEEVPPSDTEIIIAGALYFKAVWEHPFFSTKRRPFYTDGAKSKSTKMVEMMSNGGKFPYYKDMILNCEILGFPYLGNKSTMYVVKPIDSSKEKLQALQQRLTPEDVERMVSNTKYQTSVLQFPKMKLTSTLNLREALAKLGSSTLFHPLEADLSLISPGKDQKLDAGRSLDMNLDDVRKTLGPNDNPHLYADKVLHKVYMDITETGTEAAAATSVSLSRGGDIITFRVDVPFLFFIWNHETGLVLFWGAVYTPTPNF</sequence>
<feature type="signal peptide" evidence="4">
    <location>
        <begin position="1"/>
        <end position="18"/>
    </location>
</feature>
<protein>
    <submittedName>
        <fullName evidence="7 8">Leukocyte elastase inhibitor A-like</fullName>
    </submittedName>
</protein>
<name>A0ABM1M026_NICVS</name>
<accession>A0ABM1M026</accession>
<comment type="similarity">
    <text evidence="3">Belongs to the serpin family.</text>
</comment>
<keyword evidence="1" id="KW-0646">Protease inhibitor</keyword>
<evidence type="ECO:0000313" key="6">
    <source>
        <dbReference type="Proteomes" id="UP000695000"/>
    </source>
</evidence>
<dbReference type="PANTHER" id="PTHR11461:SF342">
    <property type="entry name" value="SERINE PROTEASE INHIBITOR 28DC"/>
    <property type="match status" value="1"/>
</dbReference>
<reference evidence="7 8" key="1">
    <citation type="submission" date="2025-05" db="UniProtKB">
        <authorList>
            <consortium name="RefSeq"/>
        </authorList>
    </citation>
    <scope>IDENTIFICATION</scope>
    <source>
        <tissue evidence="7 8">Whole Larva</tissue>
    </source>
</reference>
<evidence type="ECO:0000313" key="8">
    <source>
        <dbReference type="RefSeq" id="XP_017767927.1"/>
    </source>
</evidence>
<evidence type="ECO:0000256" key="1">
    <source>
        <dbReference type="ARBA" id="ARBA00022690"/>
    </source>
</evidence>
<dbReference type="InterPro" id="IPR042178">
    <property type="entry name" value="Serpin_sf_1"/>
</dbReference>
<dbReference type="GeneID" id="108556359"/>
<feature type="domain" description="Serpin" evidence="5">
    <location>
        <begin position="57"/>
        <end position="453"/>
    </location>
</feature>